<gene>
    <name evidence="1" type="ORF">RESH_02883</name>
</gene>
<comment type="caution">
    <text evidence="1">The sequence shown here is derived from an EMBL/GenBank/DDBJ whole genome shotgun (WGS) entry which is preliminary data.</text>
</comment>
<evidence type="ECO:0000313" key="1">
    <source>
        <dbReference type="EMBL" id="EMI26537.1"/>
    </source>
</evidence>
<proteinExistence type="predicted"/>
<reference evidence="1 2" key="1">
    <citation type="journal article" date="2013" name="Mar. Genomics">
        <title>Expression of sulfatases in Rhodopirellula baltica and the diversity of sulfatases in the genus Rhodopirellula.</title>
        <authorList>
            <person name="Wegner C.E."/>
            <person name="Richter-Heitmann T."/>
            <person name="Klindworth A."/>
            <person name="Klockow C."/>
            <person name="Richter M."/>
            <person name="Achstetter T."/>
            <person name="Glockner F.O."/>
            <person name="Harder J."/>
        </authorList>
    </citation>
    <scope>NUCLEOTIDE SEQUENCE [LARGE SCALE GENOMIC DNA]</scope>
    <source>
        <strain evidence="1 2">SH398</strain>
    </source>
</reference>
<dbReference type="PATRIC" id="fig|1263868.3.peg.3119"/>
<dbReference type="Proteomes" id="UP000011996">
    <property type="component" value="Unassembled WGS sequence"/>
</dbReference>
<evidence type="ECO:0000313" key="2">
    <source>
        <dbReference type="Proteomes" id="UP000011996"/>
    </source>
</evidence>
<name>M5SFQ7_9BACT</name>
<accession>M5SFQ7</accession>
<dbReference type="AlphaFoldDB" id="M5SFQ7"/>
<protein>
    <submittedName>
        <fullName evidence="1">Uncharacterized protein</fullName>
    </submittedName>
</protein>
<organism evidence="1 2">
    <name type="scientific">Rhodopirellula europaea SH398</name>
    <dbReference type="NCBI Taxonomy" id="1263868"/>
    <lineage>
        <taxon>Bacteria</taxon>
        <taxon>Pseudomonadati</taxon>
        <taxon>Planctomycetota</taxon>
        <taxon>Planctomycetia</taxon>
        <taxon>Pirellulales</taxon>
        <taxon>Pirellulaceae</taxon>
        <taxon>Rhodopirellula</taxon>
    </lineage>
</organism>
<sequence>MIERNAVANHRGFRGRNSLFAESLPPRGETCRLKNCSQDPQSESPAADQFQRAQNGVIEMIFRPENMPA</sequence>
<dbReference type="STRING" id="1263868.RESH_02883"/>
<dbReference type="EMBL" id="ANOF01000090">
    <property type="protein sequence ID" value="EMI26537.1"/>
    <property type="molecule type" value="Genomic_DNA"/>
</dbReference>